<name>A0ABP1FRZ6_9CHLO</name>
<dbReference type="Proteomes" id="UP001497392">
    <property type="component" value="Unassembled WGS sequence"/>
</dbReference>
<accession>A0ABP1FRZ6</accession>
<evidence type="ECO:0000313" key="2">
    <source>
        <dbReference type="Proteomes" id="UP001497392"/>
    </source>
</evidence>
<proteinExistence type="predicted"/>
<comment type="caution">
    <text evidence="1">The sequence shown here is derived from an EMBL/GenBank/DDBJ whole genome shotgun (WGS) entry which is preliminary data.</text>
</comment>
<dbReference type="EMBL" id="CAXHTA020000007">
    <property type="protein sequence ID" value="CAL5222695.1"/>
    <property type="molecule type" value="Genomic_DNA"/>
</dbReference>
<evidence type="ECO:0000313" key="1">
    <source>
        <dbReference type="EMBL" id="CAL5222695.1"/>
    </source>
</evidence>
<protein>
    <submittedName>
        <fullName evidence="1">G5096 protein</fullName>
    </submittedName>
</protein>
<gene>
    <name evidence="1" type="primary">g5096</name>
    <name evidence="1" type="ORF">VP750_LOCUS4354</name>
</gene>
<organism evidence="1 2">
    <name type="scientific">Coccomyxa viridis</name>
    <dbReference type="NCBI Taxonomy" id="1274662"/>
    <lineage>
        <taxon>Eukaryota</taxon>
        <taxon>Viridiplantae</taxon>
        <taxon>Chlorophyta</taxon>
        <taxon>core chlorophytes</taxon>
        <taxon>Trebouxiophyceae</taxon>
        <taxon>Trebouxiophyceae incertae sedis</taxon>
        <taxon>Coccomyxaceae</taxon>
        <taxon>Coccomyxa</taxon>
    </lineage>
</organism>
<keyword evidence="2" id="KW-1185">Reference proteome</keyword>
<reference evidence="1 2" key="1">
    <citation type="submission" date="2024-06" db="EMBL/GenBank/DDBJ databases">
        <authorList>
            <person name="Kraege A."/>
            <person name="Thomma B."/>
        </authorList>
    </citation>
    <scope>NUCLEOTIDE SEQUENCE [LARGE SCALE GENOMIC DNA]</scope>
</reference>
<sequence length="230" mass="25296">MPGRAEGMEKHIAQDCQSVDEAAKQEMSQLLMTKRLQNLEKKGLKRRAEAAVEAAPPLLDNANSSYAIPEHHRSYGALLHAAEAAHNSEPPQHVLQHALQEQQGPPALGPPPPAAPLDVMGCLQQLLQGQQEIQAKMDNVPRRLRNSRAATGESVLRPLCRETYVASGGAPGVMPPPQLFPSTWREAMRVDTYRLDMLIDFYGNSFGISGHDSLEDKQAKFLEWIGAVRP</sequence>